<comment type="caution">
    <text evidence="1">The sequence shown here is derived from an EMBL/GenBank/DDBJ whole genome shotgun (WGS) entry which is preliminary data.</text>
</comment>
<accession>A0A2P5AG77</accession>
<dbReference type="EMBL" id="JXTB01000609">
    <property type="protein sequence ID" value="PON35539.1"/>
    <property type="molecule type" value="Genomic_DNA"/>
</dbReference>
<reference evidence="2" key="1">
    <citation type="submission" date="2016-06" db="EMBL/GenBank/DDBJ databases">
        <title>Parallel loss of symbiosis genes in relatives of nitrogen-fixing non-legume Parasponia.</title>
        <authorList>
            <person name="Van Velzen R."/>
            <person name="Holmer R."/>
            <person name="Bu F."/>
            <person name="Rutten L."/>
            <person name="Van Zeijl A."/>
            <person name="Liu W."/>
            <person name="Santuari L."/>
            <person name="Cao Q."/>
            <person name="Sharma T."/>
            <person name="Shen D."/>
            <person name="Roswanjaya Y."/>
            <person name="Wardhani T."/>
            <person name="Kalhor M.S."/>
            <person name="Jansen J."/>
            <person name="Van den Hoogen J."/>
            <person name="Gungor B."/>
            <person name="Hartog M."/>
            <person name="Hontelez J."/>
            <person name="Verver J."/>
            <person name="Yang W.-C."/>
            <person name="Schijlen E."/>
            <person name="Repin R."/>
            <person name="Schilthuizen M."/>
            <person name="Schranz E."/>
            <person name="Heidstra R."/>
            <person name="Miyata K."/>
            <person name="Fedorova E."/>
            <person name="Kohlen W."/>
            <person name="Bisseling T."/>
            <person name="Smit S."/>
            <person name="Geurts R."/>
        </authorList>
    </citation>
    <scope>NUCLEOTIDE SEQUENCE [LARGE SCALE GENOMIC DNA]</scope>
    <source>
        <strain evidence="2">cv. WU1-14</strain>
    </source>
</reference>
<evidence type="ECO:0000313" key="2">
    <source>
        <dbReference type="Proteomes" id="UP000237105"/>
    </source>
</evidence>
<name>A0A2P5AG77_PARAD</name>
<gene>
    <name evidence="1" type="ORF">PanWU01x14_335670</name>
</gene>
<dbReference type="AlphaFoldDB" id="A0A2P5AG77"/>
<keyword evidence="2" id="KW-1185">Reference proteome</keyword>
<evidence type="ECO:0000313" key="1">
    <source>
        <dbReference type="EMBL" id="PON35539.1"/>
    </source>
</evidence>
<organism evidence="1 2">
    <name type="scientific">Parasponia andersonii</name>
    <name type="common">Sponia andersonii</name>
    <dbReference type="NCBI Taxonomy" id="3476"/>
    <lineage>
        <taxon>Eukaryota</taxon>
        <taxon>Viridiplantae</taxon>
        <taxon>Streptophyta</taxon>
        <taxon>Embryophyta</taxon>
        <taxon>Tracheophyta</taxon>
        <taxon>Spermatophyta</taxon>
        <taxon>Magnoliopsida</taxon>
        <taxon>eudicotyledons</taxon>
        <taxon>Gunneridae</taxon>
        <taxon>Pentapetalae</taxon>
        <taxon>rosids</taxon>
        <taxon>fabids</taxon>
        <taxon>Rosales</taxon>
        <taxon>Cannabaceae</taxon>
        <taxon>Parasponia</taxon>
    </lineage>
</organism>
<dbReference type="Proteomes" id="UP000237105">
    <property type="component" value="Unassembled WGS sequence"/>
</dbReference>
<proteinExistence type="predicted"/>
<sequence>HQDGQATSAAVSDCGTTAPHVCERWCCGTTLPRSPLRNAMKWCCGTMGVALQHHTS</sequence>
<protein>
    <submittedName>
        <fullName evidence="1">Uncharacterized protein</fullName>
    </submittedName>
</protein>
<feature type="non-terminal residue" evidence="1">
    <location>
        <position position="1"/>
    </location>
</feature>